<evidence type="ECO:0000259" key="9">
    <source>
        <dbReference type="Pfam" id="PF02687"/>
    </source>
</evidence>
<keyword evidence="3" id="KW-1003">Cell membrane</keyword>
<evidence type="ECO:0000256" key="1">
    <source>
        <dbReference type="ARBA" id="ARBA00004651"/>
    </source>
</evidence>
<proteinExistence type="inferred from homology"/>
<dbReference type="PANTHER" id="PTHR30489">
    <property type="entry name" value="LIPOPROTEIN-RELEASING SYSTEM TRANSMEMBRANE PROTEIN LOLE"/>
    <property type="match status" value="1"/>
</dbReference>
<feature type="transmembrane region" description="Helical" evidence="8">
    <location>
        <begin position="68"/>
        <end position="84"/>
    </location>
</feature>
<keyword evidence="6 8" id="KW-0472">Membrane</keyword>
<accession>L7VRM7</accession>
<dbReference type="GO" id="GO:0044874">
    <property type="term" value="P:lipoprotein localization to outer membrane"/>
    <property type="evidence" value="ECO:0007669"/>
    <property type="project" value="TreeGrafter"/>
</dbReference>
<feature type="transmembrane region" description="Helical" evidence="8">
    <location>
        <begin position="90"/>
        <end position="115"/>
    </location>
</feature>
<organism evidence="11">
    <name type="scientific">uncultured bacterium A1Q1_fos_2386</name>
    <dbReference type="NCBI Taxonomy" id="1256568"/>
    <lineage>
        <taxon>Bacteria</taxon>
        <taxon>environmental samples</taxon>
    </lineage>
</organism>
<dbReference type="InterPro" id="IPR003838">
    <property type="entry name" value="ABC3_permease_C"/>
</dbReference>
<feature type="transmembrane region" description="Helical" evidence="8">
    <location>
        <begin position="426"/>
        <end position="452"/>
    </location>
</feature>
<keyword evidence="5 8" id="KW-1133">Transmembrane helix</keyword>
<keyword evidence="4 8" id="KW-0812">Transmembrane</keyword>
<feature type="region of interest" description="Disordered" evidence="7">
    <location>
        <begin position="234"/>
        <end position="258"/>
    </location>
</feature>
<reference evidence="11" key="1">
    <citation type="submission" date="2012-09" db="EMBL/GenBank/DDBJ databases">
        <title>Metagenomic Characterization of a Microbial Community in Wastewater Detects High Levels of Antibiotic Resistance.</title>
        <authorList>
            <person name="Abrams M."/>
            <person name="Caldwell A."/>
            <person name="Vandaei E."/>
            <person name="Lee W."/>
            <person name="Perrott J."/>
            <person name="Khan S.Y."/>
            <person name="Ta J."/>
            <person name="Romero D."/>
            <person name="Nguyen V."/>
            <person name="Pourmand N."/>
            <person name="Ouverney C.C."/>
        </authorList>
    </citation>
    <scope>NUCLEOTIDE SEQUENCE</scope>
</reference>
<evidence type="ECO:0000256" key="5">
    <source>
        <dbReference type="ARBA" id="ARBA00022989"/>
    </source>
</evidence>
<comment type="subcellular location">
    <subcellularLocation>
        <location evidence="1">Cell membrane</location>
        <topology evidence="1">Multi-pass membrane protein</topology>
    </subcellularLocation>
</comment>
<dbReference type="Pfam" id="PF12704">
    <property type="entry name" value="MacB_PCD"/>
    <property type="match status" value="1"/>
</dbReference>
<evidence type="ECO:0000313" key="11">
    <source>
        <dbReference type="EMBL" id="AGC71657.1"/>
    </source>
</evidence>
<dbReference type="PANTHER" id="PTHR30489:SF0">
    <property type="entry name" value="LIPOPROTEIN-RELEASING SYSTEM TRANSMEMBRANE PROTEIN LOLE"/>
    <property type="match status" value="1"/>
</dbReference>
<evidence type="ECO:0000256" key="8">
    <source>
        <dbReference type="SAM" id="Phobius"/>
    </source>
</evidence>
<evidence type="ECO:0000256" key="2">
    <source>
        <dbReference type="ARBA" id="ARBA00005236"/>
    </source>
</evidence>
<sequence length="559" mass="59740">MKLSFELLVAARYLRADRPKGALDHLRWATLVLVILTVAVFAGGELVEYLLRDHLSETLWNLRGPLRAAKYITVLVTLLVGFFIELIRRLTIFTTISTFGLFLGTGALVTVLSVMSGFEQDLKTKILGTHAHMVVSTPDRSFTDYREALGKIAKVKGVQAASPYLSSEVMIASQSNLAGVIIKGIDPDSVGKVTELVKNTEAGSLDHLLHPELLVKPASGSSVTVVPRSASVDGGAVDGGQVDASSGPGRSDGSASEQVVAKAVDGGVVDGGVLADAGSIAAFDPVASKKPKIQPPRKVLPGLAIGRELARNLRVFVGEDVSLVSPMGDVGPTGPIPKSKPHRIAAIFFSGMYEYDSKYAYMNLPAAQKFLGLDDEVTGVELKLQNPEETESVMAELRGALGPGFLVQDWKELNRSLFAALKLEKIAMFIALCFIILVAAFSIVSNGIMLVMEKGKEVAILKSMGASDRAVLRIFVLLGAYMGTVGTTAGVLTGVFTCWVFDRFGLPLDTDVYYITKLPVKVSPAELSSVLLASLVLTLLATLYPAWQAARLRPVEALR</sequence>
<feature type="transmembrane region" description="Helical" evidence="8">
    <location>
        <begin position="472"/>
        <end position="501"/>
    </location>
</feature>
<feature type="domain" description="ABC3 transporter permease C-terminal" evidence="9">
    <location>
        <begin position="430"/>
        <end position="552"/>
    </location>
</feature>
<evidence type="ECO:0000259" key="10">
    <source>
        <dbReference type="Pfam" id="PF12704"/>
    </source>
</evidence>
<name>L7VRM7_9BACT</name>
<dbReference type="Pfam" id="PF02687">
    <property type="entry name" value="FtsX"/>
    <property type="match status" value="1"/>
</dbReference>
<evidence type="ECO:0000256" key="6">
    <source>
        <dbReference type="ARBA" id="ARBA00023136"/>
    </source>
</evidence>
<dbReference type="InterPro" id="IPR025857">
    <property type="entry name" value="MacB_PCD"/>
</dbReference>
<feature type="transmembrane region" description="Helical" evidence="8">
    <location>
        <begin position="527"/>
        <end position="547"/>
    </location>
</feature>
<dbReference type="AlphaFoldDB" id="L7VRM7"/>
<comment type="similarity">
    <text evidence="2">Belongs to the ABC-4 integral membrane protein family. LolC/E subfamily.</text>
</comment>
<feature type="domain" description="MacB-like periplasmic core" evidence="10">
    <location>
        <begin position="94"/>
        <end position="190"/>
    </location>
</feature>
<dbReference type="GO" id="GO:0098797">
    <property type="term" value="C:plasma membrane protein complex"/>
    <property type="evidence" value="ECO:0007669"/>
    <property type="project" value="TreeGrafter"/>
</dbReference>
<feature type="compositionally biased region" description="Low complexity" evidence="7">
    <location>
        <begin position="234"/>
        <end position="245"/>
    </location>
</feature>
<evidence type="ECO:0000256" key="7">
    <source>
        <dbReference type="SAM" id="MobiDB-lite"/>
    </source>
</evidence>
<evidence type="ECO:0000256" key="3">
    <source>
        <dbReference type="ARBA" id="ARBA00022475"/>
    </source>
</evidence>
<dbReference type="InterPro" id="IPR051447">
    <property type="entry name" value="Lipoprotein-release_system"/>
</dbReference>
<feature type="transmembrane region" description="Helical" evidence="8">
    <location>
        <begin position="26"/>
        <end position="47"/>
    </location>
</feature>
<protein>
    <submittedName>
        <fullName evidence="11">Lipoprotein releasing system transmembrane protein LolC</fullName>
    </submittedName>
</protein>
<evidence type="ECO:0000256" key="4">
    <source>
        <dbReference type="ARBA" id="ARBA00022692"/>
    </source>
</evidence>
<keyword evidence="11" id="KW-0449">Lipoprotein</keyword>
<dbReference type="EMBL" id="JX649879">
    <property type="protein sequence ID" value="AGC71657.1"/>
    <property type="molecule type" value="Genomic_DNA"/>
</dbReference>